<name>A0A1U9KE36_ACEAC</name>
<dbReference type="Proteomes" id="UP000188937">
    <property type="component" value="Chromosome"/>
</dbReference>
<keyword evidence="2" id="KW-1185">Reference proteome</keyword>
<dbReference type="EMBL" id="CP014692">
    <property type="protein sequence ID" value="AQS84018.1"/>
    <property type="molecule type" value="Genomic_DNA"/>
</dbReference>
<protein>
    <submittedName>
        <fullName evidence="1">Uncharacterized protein</fullName>
    </submittedName>
</protein>
<accession>A0A1U9KE36</accession>
<proteinExistence type="predicted"/>
<gene>
    <name evidence="1" type="ORF">A0U92_03675</name>
</gene>
<evidence type="ECO:0000313" key="2">
    <source>
        <dbReference type="Proteomes" id="UP000188937"/>
    </source>
</evidence>
<dbReference type="STRING" id="435.A0U92_03675"/>
<organism evidence="1 2">
    <name type="scientific">Acetobacter aceti</name>
    <dbReference type="NCBI Taxonomy" id="435"/>
    <lineage>
        <taxon>Bacteria</taxon>
        <taxon>Pseudomonadati</taxon>
        <taxon>Pseudomonadota</taxon>
        <taxon>Alphaproteobacteria</taxon>
        <taxon>Acetobacterales</taxon>
        <taxon>Acetobacteraceae</taxon>
        <taxon>Acetobacter</taxon>
        <taxon>Acetobacter subgen. Acetobacter</taxon>
    </lineage>
</organism>
<dbReference type="OrthoDB" id="7355818at2"/>
<dbReference type="AlphaFoldDB" id="A0A1U9KE36"/>
<reference evidence="1 2" key="1">
    <citation type="submission" date="2016-03" db="EMBL/GenBank/DDBJ databases">
        <title>Acetic acid bacteria sequencing.</title>
        <authorList>
            <person name="Brandt J."/>
            <person name="Jakob F."/>
            <person name="Vogel R.F."/>
        </authorList>
    </citation>
    <scope>NUCLEOTIDE SEQUENCE [LARGE SCALE GENOMIC DNA]</scope>
    <source>
        <strain evidence="1 2">TMW2.1153</strain>
    </source>
</reference>
<dbReference type="RefSeq" id="WP_077812053.1">
    <property type="nucleotide sequence ID" value="NZ_CP014692.1"/>
</dbReference>
<sequence length="165" mass="17556">MSGLNISQFKREIVTPVVGMLNLPGDGLARIQLHTGIDLAESGLASLRQSGGGPALGIGQMEEDTHNDIWKTFLSSRPALAQIVRGFMPARFNPNGVDAAGALVESLTYSVAMSCMRFYRSSVLLPPRNSAIAQCHAWKMGYNTPSGAGRVDAEHIALFSQAIAA</sequence>
<dbReference type="KEGG" id="aace:A0U92_03675"/>
<evidence type="ECO:0000313" key="1">
    <source>
        <dbReference type="EMBL" id="AQS84018.1"/>
    </source>
</evidence>